<organism evidence="2 3">
    <name type="scientific">Archangium minus</name>
    <dbReference type="NCBI Taxonomy" id="83450"/>
    <lineage>
        <taxon>Bacteria</taxon>
        <taxon>Pseudomonadati</taxon>
        <taxon>Myxococcota</taxon>
        <taxon>Myxococcia</taxon>
        <taxon>Myxococcales</taxon>
        <taxon>Cystobacterineae</taxon>
        <taxon>Archangiaceae</taxon>
        <taxon>Archangium</taxon>
    </lineage>
</organism>
<accession>A0ABY9WRN5</accession>
<dbReference type="Pfam" id="PF09544">
    <property type="entry name" value="DUF2381"/>
    <property type="match status" value="1"/>
</dbReference>
<feature type="compositionally biased region" description="Low complexity" evidence="1">
    <location>
        <begin position="21"/>
        <end position="30"/>
    </location>
</feature>
<proteinExistence type="predicted"/>
<dbReference type="EMBL" id="CP043494">
    <property type="protein sequence ID" value="WNG45829.1"/>
    <property type="molecule type" value="Genomic_DNA"/>
</dbReference>
<evidence type="ECO:0000313" key="3">
    <source>
        <dbReference type="Proteomes" id="UP001611383"/>
    </source>
</evidence>
<name>A0ABY9WRN5_9BACT</name>
<keyword evidence="3" id="KW-1185">Reference proteome</keyword>
<protein>
    <submittedName>
        <fullName evidence="2">DUF2381 family protein</fullName>
    </submittedName>
</protein>
<gene>
    <name evidence="2" type="ORF">F0U60_18210</name>
</gene>
<sequence>MALGTPSVAQPPARERQERQVVVPNSPEEPVPEVRVAANVATYLRFDAPIDRASVEVEGRATRFRVVDSGERTLTLEPTMEPGPGEKLGVRMRYRDGSSPAVVSFALVSHPSLVDKEVEVVRRPRTVEALEAALAQKEAELAALRGASGPAGFFFSGRLNLDGVLARRIEASTSARDGLKVADGEGYRAGPWALVVVHVRNLPGQKPWEPGEARLTRADGTPVKVRSVDMNKAQLAPGEEGFVAVETEAPFWKAGEVLRLELLDRGGSRRMSILNVVL</sequence>
<evidence type="ECO:0000256" key="1">
    <source>
        <dbReference type="SAM" id="MobiDB-lite"/>
    </source>
</evidence>
<feature type="region of interest" description="Disordered" evidence="1">
    <location>
        <begin position="1"/>
        <end position="30"/>
    </location>
</feature>
<reference evidence="2 3" key="1">
    <citation type="submission" date="2019-08" db="EMBL/GenBank/DDBJ databases">
        <title>Archangium and Cystobacter genomes.</title>
        <authorList>
            <person name="Chen I.-C.K."/>
            <person name="Wielgoss S."/>
        </authorList>
    </citation>
    <scope>NUCLEOTIDE SEQUENCE [LARGE SCALE GENOMIC DNA]</scope>
    <source>
        <strain evidence="2 3">Cbm 6</strain>
    </source>
</reference>
<dbReference type="NCBIfam" id="TIGR02268">
    <property type="entry name" value="Myxococcus xanthus paralogous family TIGR02268"/>
    <property type="match status" value="1"/>
</dbReference>
<dbReference type="Proteomes" id="UP001611383">
    <property type="component" value="Chromosome"/>
</dbReference>
<dbReference type="InterPro" id="IPR011754">
    <property type="entry name" value="Mxa_paralog_2268"/>
</dbReference>
<evidence type="ECO:0000313" key="2">
    <source>
        <dbReference type="EMBL" id="WNG45829.1"/>
    </source>
</evidence>